<dbReference type="Pfam" id="PF03358">
    <property type="entry name" value="FMN_red"/>
    <property type="match status" value="1"/>
</dbReference>
<dbReference type="InterPro" id="IPR008254">
    <property type="entry name" value="Flavodoxin/NO_synth"/>
</dbReference>
<feature type="transmembrane region" description="Helical" evidence="7">
    <location>
        <begin position="302"/>
        <end position="325"/>
    </location>
</feature>
<keyword evidence="3" id="KW-0813">Transport</keyword>
<dbReference type="RefSeq" id="XP_060458898.1">
    <property type="nucleotide sequence ID" value="XM_060602512.1"/>
</dbReference>
<evidence type="ECO:0000256" key="4">
    <source>
        <dbReference type="ARBA" id="ARBA00022692"/>
    </source>
</evidence>
<dbReference type="NCBIfam" id="TIGR01755">
    <property type="entry name" value="flav_wrbA"/>
    <property type="match status" value="1"/>
</dbReference>
<evidence type="ECO:0000256" key="3">
    <source>
        <dbReference type="ARBA" id="ARBA00022448"/>
    </source>
</evidence>
<feature type="transmembrane region" description="Helical" evidence="7">
    <location>
        <begin position="458"/>
        <end position="479"/>
    </location>
</feature>
<evidence type="ECO:0000256" key="2">
    <source>
        <dbReference type="ARBA" id="ARBA00006961"/>
    </source>
</evidence>
<sequence>MDEKKDIVSVEHLEAPELRDAEHASSKPKYKANTQLDDAARLLEEAGGHIEYSMAEMKKVLRRIDFYVCFPMCITYWIQQMDKSSVSYAAVFDLQKHTNLHGTQYSWLSSVVYCAQLVCQPISAYALIVFPVKYWVMFNMTMWSICTICTTACKSFVPLLICRMLLGAFEATIMPSFILITQMWWLRREQSYRTIAYQIANSCAAIFGPLMSYGIGRATERSSTILEYQAIFLFIGAVSLAFVPIVWWLLPNSPTTARFLERNGGRDRLIAIHRLKENNTGTKTSKFKWAQVWETYRDPKTYMWAAMWFCAACPSGGIGAFGGLITKGFGFSTLNTILMQIPTGCIGIVGLLTSIYITNRIKMRWPVLAVVTIFPIAGGVALTQVPRSKPGGLMAAYYVAYVFAVIQPLLVSWCNLNASGTTKRVVTTATMFGALTIGNIVGPQVYFAREAPSYLTGLYVDIACWCILLILIVTMGFYLKYLNRKQEARRVALGFPAGLKDMSIMSHKEAEEYKQELNAKLRAAGMDPDAFNENAFEDLTDFENPHFMSLNVVRPKIGIIYYSMYGHTGALAEAAIRGAEAAGAEVRPYNFQETLPADLVKKIGGGSSLEPKHPIITPEALVELDGFIIGAPTRFGRMPAQVNAFLDSTGAQYAQGSLIGKFAGTFTSSNTQHGGQETTHLNILPYFVHQGIIYVPNGYQFKATGDTATVHGSSPYGASTVAGGDGSFKPSALELEAAEGQGKYFANVVGAYLTGKAAIGK</sequence>
<dbReference type="Pfam" id="PF07690">
    <property type="entry name" value="MFS_1"/>
    <property type="match status" value="1"/>
</dbReference>
<keyword evidence="10" id="KW-1185">Reference proteome</keyword>
<dbReference type="SUPFAM" id="SSF103473">
    <property type="entry name" value="MFS general substrate transporter"/>
    <property type="match status" value="1"/>
</dbReference>
<dbReference type="FunFam" id="3.40.50.360:FF:000001">
    <property type="entry name" value="NAD(P)H dehydrogenase (Quinone) FQR1-like"/>
    <property type="match status" value="1"/>
</dbReference>
<feature type="transmembrane region" description="Helical" evidence="7">
    <location>
        <begin position="167"/>
        <end position="186"/>
    </location>
</feature>
<evidence type="ECO:0000313" key="9">
    <source>
        <dbReference type="EMBL" id="BEI93633.1"/>
    </source>
</evidence>
<feature type="transmembrane region" description="Helical" evidence="7">
    <location>
        <begin position="195"/>
        <end position="216"/>
    </location>
</feature>
<dbReference type="Gene3D" id="1.20.1250.20">
    <property type="entry name" value="MFS general substrate transporter like domains"/>
    <property type="match status" value="1"/>
</dbReference>
<keyword evidence="4 7" id="KW-0812">Transmembrane</keyword>
<feature type="domain" description="Flavodoxin-like" evidence="8">
    <location>
        <begin position="557"/>
        <end position="745"/>
    </location>
</feature>
<keyword evidence="6 7" id="KW-0472">Membrane</keyword>
<evidence type="ECO:0000256" key="7">
    <source>
        <dbReference type="SAM" id="Phobius"/>
    </source>
</evidence>
<comment type="similarity">
    <text evidence="2">Belongs to the WrbA family.</text>
</comment>
<dbReference type="KEGG" id="ccac:CcaHIS019_0600920"/>
<dbReference type="GO" id="GO:0022857">
    <property type="term" value="F:transmembrane transporter activity"/>
    <property type="evidence" value="ECO:0007669"/>
    <property type="project" value="InterPro"/>
</dbReference>
<organism evidence="9 10">
    <name type="scientific">Cutaneotrichosporon cavernicola</name>
    <dbReference type="NCBI Taxonomy" id="279322"/>
    <lineage>
        <taxon>Eukaryota</taxon>
        <taxon>Fungi</taxon>
        <taxon>Dikarya</taxon>
        <taxon>Basidiomycota</taxon>
        <taxon>Agaricomycotina</taxon>
        <taxon>Tremellomycetes</taxon>
        <taxon>Trichosporonales</taxon>
        <taxon>Trichosporonaceae</taxon>
        <taxon>Cutaneotrichosporon</taxon>
    </lineage>
</organism>
<evidence type="ECO:0000259" key="8">
    <source>
        <dbReference type="PROSITE" id="PS50902"/>
    </source>
</evidence>
<dbReference type="GO" id="GO:0010181">
    <property type="term" value="F:FMN binding"/>
    <property type="evidence" value="ECO:0007669"/>
    <property type="project" value="InterPro"/>
</dbReference>
<dbReference type="NCBIfam" id="NF002999">
    <property type="entry name" value="PRK03767.1"/>
    <property type="match status" value="1"/>
</dbReference>
<dbReference type="GeneID" id="85497503"/>
<dbReference type="Gene3D" id="3.40.50.360">
    <property type="match status" value="1"/>
</dbReference>
<feature type="transmembrane region" description="Helical" evidence="7">
    <location>
        <begin position="425"/>
        <end position="446"/>
    </location>
</feature>
<dbReference type="SUPFAM" id="SSF52218">
    <property type="entry name" value="Flavoproteins"/>
    <property type="match status" value="1"/>
</dbReference>
<dbReference type="GO" id="GO:0003955">
    <property type="term" value="F:NAD(P)H dehydrogenase (quinone) activity"/>
    <property type="evidence" value="ECO:0007669"/>
    <property type="project" value="InterPro"/>
</dbReference>
<dbReference type="InterPro" id="IPR029039">
    <property type="entry name" value="Flavoprotein-like_sf"/>
</dbReference>
<feature type="transmembrane region" description="Helical" evidence="7">
    <location>
        <begin position="395"/>
        <end position="413"/>
    </location>
</feature>
<dbReference type="EMBL" id="AP028217">
    <property type="protein sequence ID" value="BEI93633.1"/>
    <property type="molecule type" value="Genomic_DNA"/>
</dbReference>
<keyword evidence="5 7" id="KW-1133">Transmembrane helix</keyword>
<feature type="transmembrane region" description="Helical" evidence="7">
    <location>
        <begin position="228"/>
        <end position="250"/>
    </location>
</feature>
<dbReference type="InterPro" id="IPR010089">
    <property type="entry name" value="Flavoprotein_WrbA-like"/>
</dbReference>
<comment type="subcellular location">
    <subcellularLocation>
        <location evidence="1">Membrane</location>
        <topology evidence="1">Multi-pass membrane protein</topology>
    </subcellularLocation>
</comment>
<protein>
    <recommendedName>
        <fullName evidence="8">Flavodoxin-like domain-containing protein</fullName>
    </recommendedName>
</protein>
<name>A0AA48QXR7_9TREE</name>
<reference evidence="9" key="1">
    <citation type="journal article" date="2023" name="BMC Genomics">
        <title>Chromosome-level genome assemblies of Cutaneotrichosporon spp. (Trichosporonales, Basidiomycota) reveal imbalanced evolution between nucleotide sequences and chromosome synteny.</title>
        <authorList>
            <person name="Kobayashi Y."/>
            <person name="Kayamori A."/>
            <person name="Aoki K."/>
            <person name="Shiwa Y."/>
            <person name="Matsutani M."/>
            <person name="Fujita N."/>
            <person name="Sugita T."/>
            <person name="Iwasaki W."/>
            <person name="Tanaka N."/>
            <person name="Takashima M."/>
        </authorList>
    </citation>
    <scope>NUCLEOTIDE SEQUENCE</scope>
    <source>
        <strain evidence="9">HIS019</strain>
    </source>
</reference>
<dbReference type="InterPro" id="IPR005025">
    <property type="entry name" value="FMN_Rdtase-like_dom"/>
</dbReference>
<dbReference type="InterPro" id="IPR011701">
    <property type="entry name" value="MFS"/>
</dbReference>
<dbReference type="Proteomes" id="UP001233271">
    <property type="component" value="Chromosome 6"/>
</dbReference>
<accession>A0AA48QXR7</accession>
<gene>
    <name evidence="9" type="ORF">CcaverHIS019_0600920</name>
</gene>
<evidence type="ECO:0000256" key="1">
    <source>
        <dbReference type="ARBA" id="ARBA00004141"/>
    </source>
</evidence>
<feature type="transmembrane region" description="Helical" evidence="7">
    <location>
        <begin position="337"/>
        <end position="358"/>
    </location>
</feature>
<dbReference type="GO" id="GO:0016020">
    <property type="term" value="C:membrane"/>
    <property type="evidence" value="ECO:0007669"/>
    <property type="project" value="UniProtKB-SubCell"/>
</dbReference>
<dbReference type="PROSITE" id="PS50902">
    <property type="entry name" value="FLAVODOXIN_LIKE"/>
    <property type="match status" value="1"/>
</dbReference>
<feature type="transmembrane region" description="Helical" evidence="7">
    <location>
        <begin position="107"/>
        <end position="130"/>
    </location>
</feature>
<evidence type="ECO:0000256" key="5">
    <source>
        <dbReference type="ARBA" id="ARBA00022989"/>
    </source>
</evidence>
<dbReference type="AlphaFoldDB" id="A0AA48QXR7"/>
<dbReference type="InterPro" id="IPR036259">
    <property type="entry name" value="MFS_trans_sf"/>
</dbReference>
<dbReference type="PANTHER" id="PTHR43791">
    <property type="entry name" value="PERMEASE-RELATED"/>
    <property type="match status" value="1"/>
</dbReference>
<evidence type="ECO:0000256" key="6">
    <source>
        <dbReference type="ARBA" id="ARBA00023136"/>
    </source>
</evidence>
<proteinExistence type="inferred from homology"/>
<feature type="transmembrane region" description="Helical" evidence="7">
    <location>
        <begin position="365"/>
        <end position="383"/>
    </location>
</feature>
<dbReference type="PANTHER" id="PTHR43791:SF59">
    <property type="entry name" value="TRANSPORTER, PUTATIVE (AFU_ORTHOLOGUE AFUA_1G06550)-RELATED"/>
    <property type="match status" value="1"/>
</dbReference>
<evidence type="ECO:0000313" key="10">
    <source>
        <dbReference type="Proteomes" id="UP001233271"/>
    </source>
</evidence>